<proteinExistence type="inferred from homology"/>
<dbReference type="FunFam" id="3.40.50.300:FF:000604">
    <property type="entry name" value="ABC transporter B family member 28"/>
    <property type="match status" value="1"/>
</dbReference>
<evidence type="ECO:0000256" key="3">
    <source>
        <dbReference type="ARBA" id="ARBA00022448"/>
    </source>
</evidence>
<dbReference type="PROSITE" id="PS00211">
    <property type="entry name" value="ABC_TRANSPORTER_1"/>
    <property type="match status" value="1"/>
</dbReference>
<feature type="transmembrane region" description="Helical" evidence="10">
    <location>
        <begin position="879"/>
        <end position="901"/>
    </location>
</feature>
<evidence type="ECO:0000313" key="13">
    <source>
        <dbReference type="EMBL" id="KAG7376377.1"/>
    </source>
</evidence>
<dbReference type="GO" id="GO:0015421">
    <property type="term" value="F:ABC-type oligopeptide transporter activity"/>
    <property type="evidence" value="ECO:0007669"/>
    <property type="project" value="TreeGrafter"/>
</dbReference>
<comment type="similarity">
    <text evidence="2">Belongs to the ABC transporter superfamily. ABCB family. Multidrug resistance exporter (TC 3.A.1.201) subfamily.</text>
</comment>
<evidence type="ECO:0000256" key="6">
    <source>
        <dbReference type="ARBA" id="ARBA00022840"/>
    </source>
</evidence>
<keyword evidence="5" id="KW-0547">Nucleotide-binding</keyword>
<feature type="transmembrane region" description="Helical" evidence="10">
    <location>
        <begin position="291"/>
        <end position="313"/>
    </location>
</feature>
<comment type="subcellular location">
    <subcellularLocation>
        <location evidence="1">Membrane</location>
        <topology evidence="1">Multi-pass membrane protein</topology>
    </subcellularLocation>
</comment>
<dbReference type="InterPro" id="IPR017871">
    <property type="entry name" value="ABC_transporter-like_CS"/>
</dbReference>
<gene>
    <name evidence="13" type="primary">PGP-10_11</name>
    <name evidence="13" type="ORF">PHYPSEUDO_013656</name>
</gene>
<feature type="compositionally biased region" description="Pro residues" evidence="9">
    <location>
        <begin position="1"/>
        <end position="11"/>
    </location>
</feature>
<dbReference type="EMBL" id="JAGDFM010000714">
    <property type="protein sequence ID" value="KAG7376377.1"/>
    <property type="molecule type" value="Genomic_DNA"/>
</dbReference>
<feature type="transmembrane region" description="Helical" evidence="10">
    <location>
        <begin position="739"/>
        <end position="756"/>
    </location>
</feature>
<feature type="non-terminal residue" evidence="13">
    <location>
        <position position="1020"/>
    </location>
</feature>
<evidence type="ECO:0000259" key="11">
    <source>
        <dbReference type="PROSITE" id="PS50893"/>
    </source>
</evidence>
<accession>A0A8T1V525</accession>
<feature type="transmembrane region" description="Helical" evidence="10">
    <location>
        <begin position="657"/>
        <end position="676"/>
    </location>
</feature>
<sequence length="1020" mass="110098">MSPLAKPPHPAPYAALLTPRRADDTKPRSNLSSSSSFVSPSPPPDAASPSFLALYRFATRADRLQLVLGAVLAGLNGAIFPCMALIFGTAIDAFAQADGGVDRDAVDRAALEYLLLALALFATDGLAHVLFCLSAERQMQALRGRVFAHMLAMDVSWYDRRDAFELASRLTGDTVKIKDGMGQKLSDSIKFACQFFVGYAIGFARGWDVSLVMAAVMPVMLLSLRYMVRLFRKRAVLSQKLYAEAGAVAEETLGAIRTVASLNGEKRAIDKYQERAALVETGNIAISKRSACVFGCMMGSVWLMYAAGLWYSGSKVARAEASPGTVFQAFFGVLMGTISLSQISPNITAVAEAKGAAAAIYETLDTTSAIDASKEELGDKPDSCAGRIQAVNVDFAYPSRPYVQILNDYNVIIEPGQTVAFVGASGGGKSTLIALLERFYDPREGTILLDGRNIKTLNVKWLRSQIGLVSQEPVLFATTIFENIAAGTEEITRDQVVEAAKLANAHTFIMSLPEQYDTLVGEKGVSLSGGQKQRVAIARAILREPKILVLDEATNVKISRKLSSRSVGSERLVDSATVKEVSDDTAEGKFTIVDALEFSRPERKFFITGLIAAGINEFSMPCSAILISEMVASMTTAYTNYQMYGLQSYLDNLSSDITIYGVCYIAGAVVLFFTNATQNFCFRYMAEKLTSRLRGVHFSALCRQNIGFFDEKTNATGALAADLSTNATKVAMISGDSQGRVVQAAFTFVAALVISFTTGSWLLTLVMLAVFPLLIMGQIIRMKHVRHGNVLSDELADVGAHASEALTNIRAVVSMGLEKSMTKKFNDLLEEPLASGRREAGLNGVALGFSSFIVFATYALVFWYGGKLVDSGDITFAKLIRTLMAIMMSAQGVGSAASFLGDSDNAVKAGKAIVAIKNLEPPIDSFDESGLRPAQLEGKIEFKNVNFRYPTRPEVSVLRNYNLTIEPGQTVAFCGPSGGGKSTGVSLIERFYDPIDGQVLLDGVDTRELNLNWLRSQIGL</sequence>
<feature type="region of interest" description="Disordered" evidence="9">
    <location>
        <begin position="1"/>
        <end position="44"/>
    </location>
</feature>
<dbReference type="Proteomes" id="UP000694044">
    <property type="component" value="Unassembled WGS sequence"/>
</dbReference>
<dbReference type="PROSITE" id="PS50929">
    <property type="entry name" value="ABC_TM1F"/>
    <property type="match status" value="2"/>
</dbReference>
<dbReference type="InterPro" id="IPR011527">
    <property type="entry name" value="ABC1_TM_dom"/>
</dbReference>
<keyword evidence="3" id="KW-0813">Transport</keyword>
<reference evidence="13" key="1">
    <citation type="submission" date="2021-02" db="EMBL/GenBank/DDBJ databases">
        <authorList>
            <person name="Palmer J.M."/>
        </authorList>
    </citation>
    <scope>NUCLEOTIDE SEQUENCE</scope>
    <source>
        <strain evidence="13">SCRP734</strain>
    </source>
</reference>
<evidence type="ECO:0000259" key="12">
    <source>
        <dbReference type="PROSITE" id="PS50929"/>
    </source>
</evidence>
<evidence type="ECO:0000313" key="14">
    <source>
        <dbReference type="Proteomes" id="UP000694044"/>
    </source>
</evidence>
<evidence type="ECO:0000256" key="1">
    <source>
        <dbReference type="ARBA" id="ARBA00004141"/>
    </source>
</evidence>
<dbReference type="InterPro" id="IPR039421">
    <property type="entry name" value="Type_1_exporter"/>
</dbReference>
<evidence type="ECO:0000256" key="4">
    <source>
        <dbReference type="ARBA" id="ARBA00022692"/>
    </source>
</evidence>
<feature type="compositionally biased region" description="Low complexity" evidence="9">
    <location>
        <begin position="28"/>
        <end position="39"/>
    </location>
</feature>
<comment type="caution">
    <text evidence="13">The sequence shown here is derived from an EMBL/GenBank/DDBJ whole genome shotgun (WGS) entry which is preliminary data.</text>
</comment>
<dbReference type="Pfam" id="PF00005">
    <property type="entry name" value="ABC_tran"/>
    <property type="match status" value="2"/>
</dbReference>
<dbReference type="InterPro" id="IPR003439">
    <property type="entry name" value="ABC_transporter-like_ATP-bd"/>
</dbReference>
<feature type="transmembrane region" description="Helical" evidence="10">
    <location>
        <begin position="325"/>
        <end position="344"/>
    </location>
</feature>
<dbReference type="SMART" id="SM00382">
    <property type="entry name" value="AAA"/>
    <property type="match status" value="1"/>
</dbReference>
<feature type="transmembrane region" description="Helical" evidence="10">
    <location>
        <begin position="605"/>
        <end position="627"/>
    </location>
</feature>
<dbReference type="Pfam" id="PF00664">
    <property type="entry name" value="ABC_membrane"/>
    <property type="match status" value="2"/>
</dbReference>
<dbReference type="FunFam" id="1.20.1560.10:FF:000302">
    <property type="entry name" value="Uncharacterized protein"/>
    <property type="match status" value="1"/>
</dbReference>
<organism evidence="13 14">
    <name type="scientific">Phytophthora pseudosyringae</name>
    <dbReference type="NCBI Taxonomy" id="221518"/>
    <lineage>
        <taxon>Eukaryota</taxon>
        <taxon>Sar</taxon>
        <taxon>Stramenopiles</taxon>
        <taxon>Oomycota</taxon>
        <taxon>Peronosporomycetes</taxon>
        <taxon>Peronosporales</taxon>
        <taxon>Peronosporaceae</taxon>
        <taxon>Phytophthora</taxon>
    </lineage>
</organism>
<evidence type="ECO:0000256" key="5">
    <source>
        <dbReference type="ARBA" id="ARBA00022741"/>
    </source>
</evidence>
<dbReference type="OrthoDB" id="6500128at2759"/>
<feature type="domain" description="ABC transmembrane type-1" evidence="12">
    <location>
        <begin position="607"/>
        <end position="902"/>
    </location>
</feature>
<dbReference type="GO" id="GO:0005743">
    <property type="term" value="C:mitochondrial inner membrane"/>
    <property type="evidence" value="ECO:0007669"/>
    <property type="project" value="TreeGrafter"/>
</dbReference>
<keyword evidence="7 10" id="KW-1133">Transmembrane helix</keyword>
<protein>
    <submittedName>
        <fullName evidence="13">ABC transporter B member 10</fullName>
    </submittedName>
</protein>
<dbReference type="AlphaFoldDB" id="A0A8T1V525"/>
<evidence type="ECO:0000256" key="10">
    <source>
        <dbReference type="SAM" id="Phobius"/>
    </source>
</evidence>
<dbReference type="PROSITE" id="PS50893">
    <property type="entry name" value="ABC_TRANSPORTER_2"/>
    <property type="match status" value="1"/>
</dbReference>
<evidence type="ECO:0000256" key="8">
    <source>
        <dbReference type="ARBA" id="ARBA00023136"/>
    </source>
</evidence>
<evidence type="ECO:0000256" key="2">
    <source>
        <dbReference type="ARBA" id="ARBA00007577"/>
    </source>
</evidence>
<dbReference type="CDD" id="cd18577">
    <property type="entry name" value="ABC_6TM_Pgp_ABCB1_D1_like"/>
    <property type="match status" value="1"/>
</dbReference>
<feature type="domain" description="ABC transmembrane type-1" evidence="12">
    <location>
        <begin position="67"/>
        <end position="352"/>
    </location>
</feature>
<dbReference type="GO" id="GO:0090374">
    <property type="term" value="P:oligopeptide export from mitochondrion"/>
    <property type="evidence" value="ECO:0007669"/>
    <property type="project" value="TreeGrafter"/>
</dbReference>
<dbReference type="CDD" id="cd18578">
    <property type="entry name" value="ABC_6TM_Pgp_ABCB1_D2_like"/>
    <property type="match status" value="1"/>
</dbReference>
<keyword evidence="14" id="KW-1185">Reference proteome</keyword>
<feature type="transmembrane region" description="Helical" evidence="10">
    <location>
        <begin position="762"/>
        <end position="780"/>
    </location>
</feature>
<keyword evidence="4 10" id="KW-0812">Transmembrane</keyword>
<evidence type="ECO:0000256" key="7">
    <source>
        <dbReference type="ARBA" id="ARBA00022989"/>
    </source>
</evidence>
<keyword evidence="8 10" id="KW-0472">Membrane</keyword>
<feature type="transmembrane region" description="Helical" evidence="10">
    <location>
        <begin position="111"/>
        <end position="133"/>
    </location>
</feature>
<evidence type="ECO:0000256" key="9">
    <source>
        <dbReference type="SAM" id="MobiDB-lite"/>
    </source>
</evidence>
<feature type="domain" description="ABC transporter" evidence="11">
    <location>
        <begin position="388"/>
        <end position="634"/>
    </location>
</feature>
<dbReference type="PANTHER" id="PTHR43394:SF27">
    <property type="entry name" value="ATP-DEPENDENT TRANSLOCASE ABCB1-LIKE"/>
    <property type="match status" value="1"/>
</dbReference>
<dbReference type="InterPro" id="IPR003593">
    <property type="entry name" value="AAA+_ATPase"/>
</dbReference>
<keyword evidence="6" id="KW-0067">ATP-binding</keyword>
<feature type="transmembrane region" description="Helical" evidence="10">
    <location>
        <begin position="66"/>
        <end position="91"/>
    </location>
</feature>
<dbReference type="GO" id="GO:0005524">
    <property type="term" value="F:ATP binding"/>
    <property type="evidence" value="ECO:0007669"/>
    <property type="project" value="UniProtKB-KW"/>
</dbReference>
<name>A0A8T1V525_9STRA</name>
<dbReference type="GO" id="GO:0016887">
    <property type="term" value="F:ATP hydrolysis activity"/>
    <property type="evidence" value="ECO:0007669"/>
    <property type="project" value="InterPro"/>
</dbReference>
<feature type="transmembrane region" description="Helical" evidence="10">
    <location>
        <begin position="210"/>
        <end position="228"/>
    </location>
</feature>
<dbReference type="PANTHER" id="PTHR43394">
    <property type="entry name" value="ATP-DEPENDENT PERMEASE MDL1, MITOCHONDRIAL"/>
    <property type="match status" value="1"/>
</dbReference>
<feature type="transmembrane region" description="Helical" evidence="10">
    <location>
        <begin position="188"/>
        <end position="204"/>
    </location>
</feature>
<feature type="transmembrane region" description="Helical" evidence="10">
    <location>
        <begin position="845"/>
        <end position="864"/>
    </location>
</feature>